<evidence type="ECO:0000256" key="5">
    <source>
        <dbReference type="ARBA" id="ARBA00022971"/>
    </source>
</evidence>
<dbReference type="Pfam" id="PF05509">
    <property type="entry name" value="TraY"/>
    <property type="match status" value="1"/>
</dbReference>
<comment type="subcellular location">
    <subcellularLocation>
        <location evidence="1">Cytoplasm</location>
    </subcellularLocation>
</comment>
<keyword evidence="4" id="KW-0963">Cytoplasm</keyword>
<dbReference type="RefSeq" id="WP_102523773.1">
    <property type="nucleotide sequence ID" value="NZ_LT960611.1"/>
</dbReference>
<keyword evidence="6" id="KW-0238">DNA-binding</keyword>
<dbReference type="KEGG" id="vta:A3550"/>
<evidence type="ECO:0000313" key="8">
    <source>
        <dbReference type="Proteomes" id="UP000235828"/>
    </source>
</evidence>
<name>A0A2N8ZHW9_9VIBR</name>
<dbReference type="AlphaFoldDB" id="A0A2N8ZHW9"/>
<comment type="similarity">
    <text evidence="2">Belongs to the TraY family.</text>
</comment>
<evidence type="ECO:0000256" key="3">
    <source>
        <dbReference type="ARBA" id="ARBA00020541"/>
    </source>
</evidence>
<dbReference type="GO" id="GO:0003677">
    <property type="term" value="F:DNA binding"/>
    <property type="evidence" value="ECO:0007669"/>
    <property type="project" value="UniProtKB-KW"/>
</dbReference>
<sequence length="63" mass="7143">MSNSNKEKVIVQITLEGETARVFRDSTLRSNRSLRAEAQIRLEDHLHLVDSVASVGIRELKKP</sequence>
<evidence type="ECO:0000313" key="7">
    <source>
        <dbReference type="EMBL" id="SON51497.1"/>
    </source>
</evidence>
<dbReference type="GO" id="GO:0005737">
    <property type="term" value="C:cytoplasm"/>
    <property type="evidence" value="ECO:0007669"/>
    <property type="project" value="UniProtKB-SubCell"/>
</dbReference>
<organism evidence="7 8">
    <name type="scientific">Vibrio tapetis subsp. tapetis</name>
    <dbReference type="NCBI Taxonomy" id="1671868"/>
    <lineage>
        <taxon>Bacteria</taxon>
        <taxon>Pseudomonadati</taxon>
        <taxon>Pseudomonadota</taxon>
        <taxon>Gammaproteobacteria</taxon>
        <taxon>Vibrionales</taxon>
        <taxon>Vibrionaceae</taxon>
        <taxon>Vibrio</taxon>
    </lineage>
</organism>
<reference evidence="7 8" key="1">
    <citation type="submission" date="2017-10" db="EMBL/GenBank/DDBJ databases">
        <authorList>
            <person name="Banno H."/>
            <person name="Chua N.-H."/>
        </authorList>
    </citation>
    <scope>NUCLEOTIDE SEQUENCE [LARGE SCALE GENOMIC DNA]</scope>
    <source>
        <strain evidence="7">Vibrio tapetis CECT4600</strain>
    </source>
</reference>
<protein>
    <recommendedName>
        <fullName evidence="3">Relaxosome protein TraY</fullName>
    </recommendedName>
</protein>
<dbReference type="InterPro" id="IPR008876">
    <property type="entry name" value="TraY"/>
</dbReference>
<evidence type="ECO:0000256" key="4">
    <source>
        <dbReference type="ARBA" id="ARBA00022490"/>
    </source>
</evidence>
<dbReference type="Proteomes" id="UP000235828">
    <property type="component" value="Chromosome A"/>
</dbReference>
<evidence type="ECO:0000256" key="1">
    <source>
        <dbReference type="ARBA" id="ARBA00004496"/>
    </source>
</evidence>
<gene>
    <name evidence="7" type="ORF">VTAP4600_A3550</name>
</gene>
<evidence type="ECO:0000256" key="6">
    <source>
        <dbReference type="ARBA" id="ARBA00023125"/>
    </source>
</evidence>
<dbReference type="EMBL" id="LT960611">
    <property type="protein sequence ID" value="SON51497.1"/>
    <property type="molecule type" value="Genomic_DNA"/>
</dbReference>
<keyword evidence="5" id="KW-0184">Conjugation</keyword>
<keyword evidence="8" id="KW-1185">Reference proteome</keyword>
<evidence type="ECO:0000256" key="2">
    <source>
        <dbReference type="ARBA" id="ARBA00007183"/>
    </source>
</evidence>
<accession>A0A2N8ZHW9</accession>
<proteinExistence type="inferred from homology"/>